<dbReference type="GO" id="GO:0005634">
    <property type="term" value="C:nucleus"/>
    <property type="evidence" value="ECO:0007669"/>
    <property type="project" value="TreeGrafter"/>
</dbReference>
<sequence>MTNKSTNPVGYLQEFCQRYRTVKFPDYIELPAVGPDHCREFSYKCIFDGFEVSGNGIQKKQAKSDAAKNMLLLLERNKYFDKFGVSETDSCMPTGIQPGAQRVTSSLKNPISALQEYCQQSKLMLPIYFESSSLGGFICECSLDGSKTFGEGANKKTAKSESASKMCSKLGILFSGDDLENTVKEENTTYGDKNAVSALQELCDQNKDLPKPVYENKPLYMNKFVVVCNVGTLSAEGRHTTKKGAKLLAASKMLGKLINDSNEIGIKTELVMPAKKINAFEDDSLDYKPQRTQLPTRCILEEFPLDDSDEEDTKPSVDDLDELKAVESLRLEDSVVEVEPLTVTEQQKLEITSSKNGAIDSDTDSNERKLKEDRTSGSHHHG</sequence>
<proteinExistence type="predicted"/>
<protein>
    <recommendedName>
        <fullName evidence="4">DRBM domain-containing protein</fullName>
    </recommendedName>
</protein>
<evidence type="ECO:0000313" key="5">
    <source>
        <dbReference type="EMBL" id="JAS55584.1"/>
    </source>
</evidence>
<evidence type="ECO:0000256" key="2">
    <source>
        <dbReference type="PROSITE-ProRule" id="PRU00266"/>
    </source>
</evidence>
<dbReference type="InterPro" id="IPR051247">
    <property type="entry name" value="RLC_Component"/>
</dbReference>
<evidence type="ECO:0000256" key="3">
    <source>
        <dbReference type="SAM" id="MobiDB-lite"/>
    </source>
</evidence>
<evidence type="ECO:0000256" key="1">
    <source>
        <dbReference type="ARBA" id="ARBA00022884"/>
    </source>
</evidence>
<dbReference type="PROSITE" id="PS50137">
    <property type="entry name" value="DS_RBD"/>
    <property type="match status" value="3"/>
</dbReference>
<dbReference type="GO" id="GO:0035197">
    <property type="term" value="F:siRNA binding"/>
    <property type="evidence" value="ECO:0007669"/>
    <property type="project" value="TreeGrafter"/>
</dbReference>
<feature type="region of interest" description="Disordered" evidence="3">
    <location>
        <begin position="347"/>
        <end position="382"/>
    </location>
</feature>
<keyword evidence="1 2" id="KW-0694">RNA-binding</keyword>
<feature type="compositionally biased region" description="Polar residues" evidence="3">
    <location>
        <begin position="347"/>
        <end position="356"/>
    </location>
</feature>
<dbReference type="EMBL" id="GECZ01014185">
    <property type="protein sequence ID" value="JAS55584.1"/>
    <property type="molecule type" value="Transcribed_RNA"/>
</dbReference>
<dbReference type="GO" id="GO:0070578">
    <property type="term" value="C:RISC-loading complex"/>
    <property type="evidence" value="ECO:0007669"/>
    <property type="project" value="TreeGrafter"/>
</dbReference>
<dbReference type="AlphaFoldDB" id="A0A1B6FZH4"/>
<dbReference type="Pfam" id="PF00035">
    <property type="entry name" value="dsrm"/>
    <property type="match status" value="3"/>
</dbReference>
<feature type="domain" description="DRBM" evidence="4">
    <location>
        <begin position="7"/>
        <end position="76"/>
    </location>
</feature>
<dbReference type="InterPro" id="IPR014720">
    <property type="entry name" value="dsRBD_dom"/>
</dbReference>
<gene>
    <name evidence="5" type="ORF">g.15607</name>
</gene>
<organism evidence="5">
    <name type="scientific">Cuerna arida</name>
    <dbReference type="NCBI Taxonomy" id="1464854"/>
    <lineage>
        <taxon>Eukaryota</taxon>
        <taxon>Metazoa</taxon>
        <taxon>Ecdysozoa</taxon>
        <taxon>Arthropoda</taxon>
        <taxon>Hexapoda</taxon>
        <taxon>Insecta</taxon>
        <taxon>Pterygota</taxon>
        <taxon>Neoptera</taxon>
        <taxon>Paraneoptera</taxon>
        <taxon>Hemiptera</taxon>
        <taxon>Auchenorrhyncha</taxon>
        <taxon>Membracoidea</taxon>
        <taxon>Cicadellidae</taxon>
        <taxon>Cicadellinae</taxon>
        <taxon>Proconiini</taxon>
        <taxon>Cuerna</taxon>
    </lineage>
</organism>
<dbReference type="CDD" id="cd00048">
    <property type="entry name" value="DSRM_SF"/>
    <property type="match status" value="2"/>
</dbReference>
<feature type="domain" description="DRBM" evidence="4">
    <location>
        <begin position="109"/>
        <end position="172"/>
    </location>
</feature>
<feature type="compositionally biased region" description="Basic and acidic residues" evidence="3">
    <location>
        <begin position="365"/>
        <end position="376"/>
    </location>
</feature>
<dbReference type="GO" id="GO:0030422">
    <property type="term" value="P:siRNA processing"/>
    <property type="evidence" value="ECO:0007669"/>
    <property type="project" value="TreeGrafter"/>
</dbReference>
<dbReference type="GO" id="GO:0016442">
    <property type="term" value="C:RISC complex"/>
    <property type="evidence" value="ECO:0007669"/>
    <property type="project" value="TreeGrafter"/>
</dbReference>
<name>A0A1B6FZH4_9HEMI</name>
<dbReference type="PANTHER" id="PTHR46205">
    <property type="entry name" value="LOQUACIOUS, ISOFORM B"/>
    <property type="match status" value="1"/>
</dbReference>
<reference evidence="5" key="1">
    <citation type="submission" date="2015-11" db="EMBL/GenBank/DDBJ databases">
        <title>De novo transcriptome assembly of four potential Pierce s Disease insect vectors from Arizona vineyards.</title>
        <authorList>
            <person name="Tassone E.E."/>
        </authorList>
    </citation>
    <scope>NUCLEOTIDE SEQUENCE</scope>
</reference>
<dbReference type="GO" id="GO:0003725">
    <property type="term" value="F:double-stranded RNA binding"/>
    <property type="evidence" value="ECO:0007669"/>
    <property type="project" value="TreeGrafter"/>
</dbReference>
<dbReference type="SMART" id="SM00358">
    <property type="entry name" value="DSRM"/>
    <property type="match status" value="3"/>
</dbReference>
<dbReference type="GO" id="GO:0070920">
    <property type="term" value="P:regulation of regulatory ncRNA processing"/>
    <property type="evidence" value="ECO:0007669"/>
    <property type="project" value="TreeGrafter"/>
</dbReference>
<feature type="domain" description="DRBM" evidence="4">
    <location>
        <begin position="194"/>
        <end position="259"/>
    </location>
</feature>
<evidence type="ECO:0000259" key="4">
    <source>
        <dbReference type="PROSITE" id="PS50137"/>
    </source>
</evidence>
<dbReference type="GO" id="GO:0005737">
    <property type="term" value="C:cytoplasm"/>
    <property type="evidence" value="ECO:0007669"/>
    <property type="project" value="TreeGrafter"/>
</dbReference>
<accession>A0A1B6FZH4</accession>
<dbReference type="SUPFAM" id="SSF54768">
    <property type="entry name" value="dsRNA-binding domain-like"/>
    <property type="match status" value="3"/>
</dbReference>
<dbReference type="PANTHER" id="PTHR46205:SF3">
    <property type="entry name" value="LOQUACIOUS, ISOFORM B"/>
    <property type="match status" value="1"/>
</dbReference>
<dbReference type="Gene3D" id="3.30.160.20">
    <property type="match status" value="3"/>
</dbReference>